<evidence type="ECO:0000259" key="9">
    <source>
        <dbReference type="PROSITE" id="PS50893"/>
    </source>
</evidence>
<dbReference type="Proteomes" id="UP000033514">
    <property type="component" value="Unassembled WGS sequence"/>
</dbReference>
<evidence type="ECO:0000256" key="3">
    <source>
        <dbReference type="ARBA" id="ARBA00022692"/>
    </source>
</evidence>
<protein>
    <submittedName>
        <fullName evidence="11">ABC transporter ATP-binding protein</fullName>
    </submittedName>
</protein>
<dbReference type="InterPro" id="IPR036640">
    <property type="entry name" value="ABC1_TM_sf"/>
</dbReference>
<name>A0A0F5L1I9_9HYPH</name>
<feature type="transmembrane region" description="Helical" evidence="8">
    <location>
        <begin position="169"/>
        <end position="187"/>
    </location>
</feature>
<dbReference type="InterPro" id="IPR011527">
    <property type="entry name" value="ABC1_TM_dom"/>
</dbReference>
<dbReference type="PATRIC" id="fig|361041.3.peg.3479"/>
<dbReference type="PROSITE" id="PS50893">
    <property type="entry name" value="ABC_TRANSPORTER_2"/>
    <property type="match status" value="1"/>
</dbReference>
<dbReference type="RefSeq" id="WP_046144875.1">
    <property type="nucleotide sequence ID" value="NZ_LAJG01000048.1"/>
</dbReference>
<keyword evidence="3 8" id="KW-0812">Transmembrane</keyword>
<feature type="domain" description="ABC transmembrane type-1" evidence="10">
    <location>
        <begin position="29"/>
        <end position="312"/>
    </location>
</feature>
<evidence type="ECO:0000256" key="8">
    <source>
        <dbReference type="SAM" id="Phobius"/>
    </source>
</evidence>
<dbReference type="GO" id="GO:0005886">
    <property type="term" value="C:plasma membrane"/>
    <property type="evidence" value="ECO:0007669"/>
    <property type="project" value="UniProtKB-SubCell"/>
</dbReference>
<dbReference type="GO" id="GO:0140359">
    <property type="term" value="F:ABC-type transporter activity"/>
    <property type="evidence" value="ECO:0007669"/>
    <property type="project" value="InterPro"/>
</dbReference>
<feature type="transmembrane region" description="Helical" evidence="8">
    <location>
        <begin position="26"/>
        <end position="50"/>
    </location>
</feature>
<evidence type="ECO:0000256" key="7">
    <source>
        <dbReference type="ARBA" id="ARBA00023136"/>
    </source>
</evidence>
<keyword evidence="5 11" id="KW-0067">ATP-binding</keyword>
<evidence type="ECO:0000313" key="11">
    <source>
        <dbReference type="EMBL" id="KKB76064.1"/>
    </source>
</evidence>
<dbReference type="Gene3D" id="3.40.50.300">
    <property type="entry name" value="P-loop containing nucleotide triphosphate hydrolases"/>
    <property type="match status" value="1"/>
</dbReference>
<dbReference type="Pfam" id="PF00664">
    <property type="entry name" value="ABC_membrane"/>
    <property type="match status" value="1"/>
</dbReference>
<dbReference type="Pfam" id="PF00005">
    <property type="entry name" value="ABC_tran"/>
    <property type="match status" value="1"/>
</dbReference>
<evidence type="ECO:0000256" key="4">
    <source>
        <dbReference type="ARBA" id="ARBA00022741"/>
    </source>
</evidence>
<accession>A0A0F5L1I9</accession>
<keyword evidence="7 8" id="KW-0472">Membrane</keyword>
<feature type="transmembrane region" description="Helical" evidence="8">
    <location>
        <begin position="139"/>
        <end position="162"/>
    </location>
</feature>
<evidence type="ECO:0000256" key="6">
    <source>
        <dbReference type="ARBA" id="ARBA00022989"/>
    </source>
</evidence>
<proteinExistence type="inferred from homology"/>
<dbReference type="Gene3D" id="1.20.1560.10">
    <property type="entry name" value="ABC transporter type 1, transmembrane domain"/>
    <property type="match status" value="1"/>
</dbReference>
<dbReference type="AlphaFoldDB" id="A0A0F5L1I9"/>
<feature type="domain" description="ABC transporter" evidence="9">
    <location>
        <begin position="345"/>
        <end position="566"/>
    </location>
</feature>
<dbReference type="STRING" id="361041.VW35_20300"/>
<dbReference type="GO" id="GO:0005524">
    <property type="term" value="F:ATP binding"/>
    <property type="evidence" value="ECO:0007669"/>
    <property type="project" value="UniProtKB-KW"/>
</dbReference>
<dbReference type="InterPro" id="IPR027417">
    <property type="entry name" value="P-loop_NTPase"/>
</dbReference>
<dbReference type="EMBL" id="LAJG01000048">
    <property type="protein sequence ID" value="KKB76064.1"/>
    <property type="molecule type" value="Genomic_DNA"/>
</dbReference>
<comment type="caution">
    <text evidence="11">The sequence shown here is derived from an EMBL/GenBank/DDBJ whole genome shotgun (WGS) entry which is preliminary data.</text>
</comment>
<keyword evidence="12" id="KW-1185">Reference proteome</keyword>
<keyword evidence="6 8" id="KW-1133">Transmembrane helix</keyword>
<dbReference type="InterPro" id="IPR017871">
    <property type="entry name" value="ABC_transporter-like_CS"/>
</dbReference>
<reference evidence="11 12" key="1">
    <citation type="submission" date="2015-03" db="EMBL/GenBank/DDBJ databases">
        <authorList>
            <person name="Hassan Y.I."/>
            <person name="Lepp D."/>
            <person name="Zhou T."/>
        </authorList>
    </citation>
    <scope>NUCLEOTIDE SEQUENCE [LARGE SCALE GENOMIC DNA]</scope>
    <source>
        <strain evidence="11 12">GH2-10</strain>
    </source>
</reference>
<dbReference type="PROSITE" id="PS00211">
    <property type="entry name" value="ABC_TRANSPORTER_1"/>
    <property type="match status" value="1"/>
</dbReference>
<evidence type="ECO:0000256" key="5">
    <source>
        <dbReference type="ARBA" id="ARBA00022840"/>
    </source>
</evidence>
<dbReference type="PANTHER" id="PTHR24221:SF503">
    <property type="entry name" value="MITOCHONDRIAL POTASSIUM CHANNEL ATP-BINDING SUBUNIT"/>
    <property type="match status" value="1"/>
</dbReference>
<comment type="subcellular location">
    <subcellularLocation>
        <location evidence="1">Cell membrane</location>
        <topology evidence="1">Multi-pass membrane protein</topology>
    </subcellularLocation>
</comment>
<dbReference type="InterPro" id="IPR003593">
    <property type="entry name" value="AAA+_ATPase"/>
</dbReference>
<evidence type="ECO:0000313" key="12">
    <source>
        <dbReference type="Proteomes" id="UP000033514"/>
    </source>
</evidence>
<dbReference type="SUPFAM" id="SSF52540">
    <property type="entry name" value="P-loop containing nucleoside triphosphate hydrolases"/>
    <property type="match status" value="1"/>
</dbReference>
<organism evidence="11 12">
    <name type="scientific">Devosia soli</name>
    <dbReference type="NCBI Taxonomy" id="361041"/>
    <lineage>
        <taxon>Bacteria</taxon>
        <taxon>Pseudomonadati</taxon>
        <taxon>Pseudomonadota</taxon>
        <taxon>Alphaproteobacteria</taxon>
        <taxon>Hyphomicrobiales</taxon>
        <taxon>Devosiaceae</taxon>
        <taxon>Devosia</taxon>
    </lineage>
</organism>
<keyword evidence="4" id="KW-0547">Nucleotide-binding</keyword>
<evidence type="ECO:0000259" key="10">
    <source>
        <dbReference type="PROSITE" id="PS50929"/>
    </source>
</evidence>
<dbReference type="OrthoDB" id="9804259at2"/>
<dbReference type="InterPro" id="IPR003439">
    <property type="entry name" value="ABC_transporter-like_ATP-bd"/>
</dbReference>
<feature type="transmembrane region" description="Helical" evidence="8">
    <location>
        <begin position="56"/>
        <end position="75"/>
    </location>
</feature>
<sequence>MAKTEWTTSWPALRAIFRSFWKKSHWMLIAIGGVTLVSALFSIATPYVFSRLIDELADGTIVSAVFAGFVGYAAIRGFEMLFGRATSYLSFMVSENLKFIAATAFFAKLLRKPGTFFIEHNPVAIQTARAQGESAVQSLAQLALIVFVPGIAQIGFSIALLGAIISIELMVIVGVYGICFVALTYFANRWTKPLLDQAIEANQENSRFVGNAVNAMETIRYFNGDRWISEKFAEKAELARSSWVRWSWRHIALSGIFGLALALQLGFTYFVMLPRFAAGEMSLGDLVLINLVLTQLNRPFEMIGSAIDDIFRSISRFQPFAAMWAEPDDRAGHGSQILDPVAGSITFDNVGFRYGDRRTLKAVSFSVPAGGTAFITGPTGAGKTTLFRLALKSLEPTEGRILVDGVDLEEIDRASWYDLVGVVPQDVMLLNDTLATNIVLGRQYDARRLRHAAERASILSFIENQPDGFETTVGERGLKLSGGERQRVSIARALYGDPKVLFLDEASSALDETTEGQIMAELRGLEDVTILAITHRRSIIAPGDQVIALDFAEHVGEAASEPASSP</sequence>
<dbReference type="SMART" id="SM00382">
    <property type="entry name" value="AAA"/>
    <property type="match status" value="1"/>
</dbReference>
<comment type="similarity">
    <text evidence="2">Belongs to the ABC transporter superfamily.</text>
</comment>
<gene>
    <name evidence="11" type="ORF">VW35_20300</name>
</gene>
<dbReference type="InterPro" id="IPR039421">
    <property type="entry name" value="Type_1_exporter"/>
</dbReference>
<evidence type="ECO:0000256" key="1">
    <source>
        <dbReference type="ARBA" id="ARBA00004651"/>
    </source>
</evidence>
<dbReference type="GO" id="GO:0016887">
    <property type="term" value="F:ATP hydrolysis activity"/>
    <property type="evidence" value="ECO:0007669"/>
    <property type="project" value="InterPro"/>
</dbReference>
<dbReference type="SUPFAM" id="SSF90123">
    <property type="entry name" value="ABC transporter transmembrane region"/>
    <property type="match status" value="1"/>
</dbReference>
<dbReference type="PROSITE" id="PS50929">
    <property type="entry name" value="ABC_TM1F"/>
    <property type="match status" value="1"/>
</dbReference>
<evidence type="ECO:0000256" key="2">
    <source>
        <dbReference type="ARBA" id="ARBA00005417"/>
    </source>
</evidence>
<dbReference type="PANTHER" id="PTHR24221">
    <property type="entry name" value="ATP-BINDING CASSETTE SUB-FAMILY B"/>
    <property type="match status" value="1"/>
</dbReference>
<feature type="transmembrane region" description="Helical" evidence="8">
    <location>
        <begin position="251"/>
        <end position="272"/>
    </location>
</feature>